<dbReference type="Pfam" id="PF03922">
    <property type="entry name" value="OmpW"/>
    <property type="match status" value="1"/>
</dbReference>
<dbReference type="STRING" id="198312.SAMN02745193_01470"/>
<evidence type="ECO:0000256" key="2">
    <source>
        <dbReference type="SAM" id="SignalP"/>
    </source>
</evidence>
<organism evidence="3 4">
    <name type="scientific">Erythrobacter sanguineus</name>
    <dbReference type="NCBI Taxonomy" id="198312"/>
    <lineage>
        <taxon>Bacteria</taxon>
        <taxon>Pseudomonadati</taxon>
        <taxon>Pseudomonadota</taxon>
        <taxon>Alphaproteobacteria</taxon>
        <taxon>Sphingomonadales</taxon>
        <taxon>Erythrobacteraceae</taxon>
        <taxon>Erythrobacter/Porphyrobacter group</taxon>
        <taxon>Erythrobacter</taxon>
    </lineage>
</organism>
<sequence length="226" mass="23878">MKTFLMLGGAALVLAATPAMAQDDTERAGDIQFKVLATGVLPDGKITAVNVDLVGLPANTQTKASDNYVPTIAVEYFLTHNVSIETIAGTTQHDVDATAGLPVGAELVSDALLLPATVTAKYHFDLGAVKPYVGGGVAYFMWLSDKPGAATIPLGVTDTDLSDEFGFALQAGFDVPLGDKGFGLSFDAKRYFIDTTARWFAGNTLAIETEHKLDPWVISAGVAYRF</sequence>
<dbReference type="GO" id="GO:0019867">
    <property type="term" value="C:outer membrane"/>
    <property type="evidence" value="ECO:0007669"/>
    <property type="project" value="InterPro"/>
</dbReference>
<name>A0A1M7SCY0_9SPHN</name>
<dbReference type="Gene3D" id="2.40.160.20">
    <property type="match status" value="1"/>
</dbReference>
<dbReference type="InterPro" id="IPR011250">
    <property type="entry name" value="OMP/PagP_B-barrel"/>
</dbReference>
<evidence type="ECO:0000313" key="4">
    <source>
        <dbReference type="Proteomes" id="UP000184391"/>
    </source>
</evidence>
<dbReference type="PANTHER" id="PTHR36920">
    <property type="match status" value="1"/>
</dbReference>
<dbReference type="PANTHER" id="PTHR36920:SF1">
    <property type="entry name" value="OUTER MEMBRANE PROTEIN W"/>
    <property type="match status" value="1"/>
</dbReference>
<comment type="similarity">
    <text evidence="1">Belongs to the OmpW/AlkL family.</text>
</comment>
<feature type="chain" id="PRO_5012455455" evidence="2">
    <location>
        <begin position="22"/>
        <end position="226"/>
    </location>
</feature>
<protein>
    <submittedName>
        <fullName evidence="3">Outer membrane protein</fullName>
    </submittedName>
</protein>
<evidence type="ECO:0000256" key="1">
    <source>
        <dbReference type="ARBA" id="ARBA00009330"/>
    </source>
</evidence>
<feature type="signal peptide" evidence="2">
    <location>
        <begin position="1"/>
        <end position="21"/>
    </location>
</feature>
<proteinExistence type="inferred from homology"/>
<keyword evidence="4" id="KW-1185">Reference proteome</keyword>
<dbReference type="EMBL" id="FRDF01000007">
    <property type="protein sequence ID" value="SHN56341.1"/>
    <property type="molecule type" value="Genomic_DNA"/>
</dbReference>
<dbReference type="InterPro" id="IPR005618">
    <property type="entry name" value="OMPW"/>
</dbReference>
<dbReference type="SUPFAM" id="SSF56925">
    <property type="entry name" value="OMPA-like"/>
    <property type="match status" value="1"/>
</dbReference>
<gene>
    <name evidence="3" type="ORF">SAMN02745193_01470</name>
</gene>
<dbReference type="Proteomes" id="UP000184391">
    <property type="component" value="Unassembled WGS sequence"/>
</dbReference>
<keyword evidence="2" id="KW-0732">Signal</keyword>
<dbReference type="RefSeq" id="WP_072674060.1">
    <property type="nucleotide sequence ID" value="NZ_FRDF01000007.1"/>
</dbReference>
<evidence type="ECO:0000313" key="3">
    <source>
        <dbReference type="EMBL" id="SHN56341.1"/>
    </source>
</evidence>
<dbReference type="GO" id="GO:0055085">
    <property type="term" value="P:transmembrane transport"/>
    <property type="evidence" value="ECO:0007669"/>
    <property type="project" value="TreeGrafter"/>
</dbReference>
<dbReference type="AlphaFoldDB" id="A0A1M7SCY0"/>
<reference evidence="4" key="1">
    <citation type="submission" date="2016-12" db="EMBL/GenBank/DDBJ databases">
        <authorList>
            <person name="Varghese N."/>
            <person name="Submissions S."/>
        </authorList>
    </citation>
    <scope>NUCLEOTIDE SEQUENCE [LARGE SCALE GENOMIC DNA]</scope>
    <source>
        <strain evidence="4">DSM 11032</strain>
    </source>
</reference>
<accession>A0A1M7SCY0</accession>